<evidence type="ECO:0000313" key="7">
    <source>
        <dbReference type="EMBL" id="QVJ01151.1"/>
    </source>
</evidence>
<keyword evidence="8" id="KW-1185">Reference proteome</keyword>
<dbReference type="PANTHER" id="PTHR43027:SF1">
    <property type="entry name" value="DOXORUBICIN RESISTANCE ABC TRANSPORTER PERMEASE PROTEIN DRRC-RELATED"/>
    <property type="match status" value="1"/>
</dbReference>
<evidence type="ECO:0000256" key="4">
    <source>
        <dbReference type="ARBA" id="ARBA00023136"/>
    </source>
</evidence>
<dbReference type="GO" id="GO:0140359">
    <property type="term" value="F:ABC-type transporter activity"/>
    <property type="evidence" value="ECO:0007669"/>
    <property type="project" value="InterPro"/>
</dbReference>
<keyword evidence="4 5" id="KW-0472">Membrane</keyword>
<dbReference type="AlphaFoldDB" id="A0A975L8N3"/>
<dbReference type="InterPro" id="IPR013525">
    <property type="entry name" value="ABC2_TM"/>
</dbReference>
<accession>A0A975L8N3</accession>
<keyword evidence="2 5" id="KW-0812">Transmembrane</keyword>
<reference evidence="7" key="1">
    <citation type="submission" date="2021-05" db="EMBL/GenBank/DDBJ databases">
        <authorList>
            <person name="Kaiqin L."/>
            <person name="Jian G."/>
        </authorList>
    </citation>
    <scope>NUCLEOTIDE SEQUENCE</scope>
    <source>
        <strain evidence="7">HDS5</strain>
    </source>
</reference>
<dbReference type="PROSITE" id="PS51012">
    <property type="entry name" value="ABC_TM2"/>
    <property type="match status" value="1"/>
</dbReference>
<dbReference type="Proteomes" id="UP000682416">
    <property type="component" value="Chromosome"/>
</dbReference>
<name>A0A975L8N3_9ACTN</name>
<comment type="subcellular location">
    <subcellularLocation>
        <location evidence="5">Cell membrane</location>
        <topology evidence="5">Multi-pass membrane protein</topology>
    </subcellularLocation>
    <subcellularLocation>
        <location evidence="1">Membrane</location>
        <topology evidence="1">Multi-pass membrane protein</topology>
    </subcellularLocation>
</comment>
<sequence length="156" mass="16409">MVWRPAPLVGSLAGDVVRYVLAAASVLGAGLLLGYRSQGGVGGTVAAVALLVLFAVCLTWVWLLVGLVARSASSVTAASTLLFPLAFLGDVFVPARTLPDWLRVVVEVNPVAHLARAVRDLMAGTGVTSSVVWTLVCALVLVVVFVPWTLAVYRRR</sequence>
<keyword evidence="5" id="KW-0813">Transport</keyword>
<organism evidence="7 8">
    <name type="scientific">Nocardiopsis eucommiae</name>
    <dbReference type="NCBI Taxonomy" id="2831970"/>
    <lineage>
        <taxon>Bacteria</taxon>
        <taxon>Bacillati</taxon>
        <taxon>Actinomycetota</taxon>
        <taxon>Actinomycetes</taxon>
        <taxon>Streptosporangiales</taxon>
        <taxon>Nocardiopsidaceae</taxon>
        <taxon>Nocardiopsis</taxon>
    </lineage>
</organism>
<evidence type="ECO:0000256" key="1">
    <source>
        <dbReference type="ARBA" id="ARBA00004141"/>
    </source>
</evidence>
<comment type="similarity">
    <text evidence="5">Belongs to the ABC-2 integral membrane protein family.</text>
</comment>
<dbReference type="InterPro" id="IPR047817">
    <property type="entry name" value="ABC2_TM_bact-type"/>
</dbReference>
<feature type="domain" description="ABC transmembrane type-2" evidence="6">
    <location>
        <begin position="81"/>
        <end position="156"/>
    </location>
</feature>
<feature type="transmembrane region" description="Helical" evidence="5">
    <location>
        <begin position="131"/>
        <end position="153"/>
    </location>
</feature>
<keyword evidence="3 5" id="KW-1133">Transmembrane helix</keyword>
<dbReference type="KEGG" id="nec:KGD82_23605"/>
<dbReference type="GO" id="GO:0005886">
    <property type="term" value="C:plasma membrane"/>
    <property type="evidence" value="ECO:0007669"/>
    <property type="project" value="UniProtKB-SubCell"/>
</dbReference>
<feature type="transmembrane region" description="Helical" evidence="5">
    <location>
        <begin position="16"/>
        <end position="35"/>
    </location>
</feature>
<proteinExistence type="inferred from homology"/>
<feature type="transmembrane region" description="Helical" evidence="5">
    <location>
        <begin position="41"/>
        <end position="63"/>
    </location>
</feature>
<evidence type="ECO:0000259" key="6">
    <source>
        <dbReference type="PROSITE" id="PS51012"/>
    </source>
</evidence>
<evidence type="ECO:0000313" key="8">
    <source>
        <dbReference type="Proteomes" id="UP000682416"/>
    </source>
</evidence>
<evidence type="ECO:0000256" key="5">
    <source>
        <dbReference type="RuleBase" id="RU361157"/>
    </source>
</evidence>
<keyword evidence="5" id="KW-1003">Cell membrane</keyword>
<dbReference type="PANTHER" id="PTHR43027">
    <property type="entry name" value="DOXORUBICIN RESISTANCE ABC TRANSPORTER PERMEASE PROTEIN DRRC-RELATED"/>
    <property type="match status" value="1"/>
</dbReference>
<dbReference type="InterPro" id="IPR052902">
    <property type="entry name" value="ABC-2_transporter"/>
</dbReference>
<evidence type="ECO:0000256" key="2">
    <source>
        <dbReference type="ARBA" id="ARBA00022692"/>
    </source>
</evidence>
<evidence type="ECO:0000256" key="3">
    <source>
        <dbReference type="ARBA" id="ARBA00022989"/>
    </source>
</evidence>
<dbReference type="EMBL" id="CP074402">
    <property type="protein sequence ID" value="QVJ01151.1"/>
    <property type="molecule type" value="Genomic_DNA"/>
</dbReference>
<comment type="caution">
    <text evidence="5">Lacks conserved residue(s) required for the propagation of feature annotation.</text>
</comment>
<dbReference type="Pfam" id="PF01061">
    <property type="entry name" value="ABC2_membrane"/>
    <property type="match status" value="1"/>
</dbReference>
<gene>
    <name evidence="7" type="ORF">KGD82_23605</name>
</gene>
<protein>
    <recommendedName>
        <fullName evidence="5">Transport permease protein</fullName>
    </recommendedName>
</protein>